<accession>A0A6P5F4N9</accession>
<evidence type="ECO:0000256" key="4">
    <source>
        <dbReference type="ARBA" id="ARBA00022723"/>
    </source>
</evidence>
<dbReference type="CDD" id="cd06257">
    <property type="entry name" value="DnaJ"/>
    <property type="match status" value="1"/>
</dbReference>
<dbReference type="GO" id="GO:0017183">
    <property type="term" value="P:protein histidyl modification to diphthamide"/>
    <property type="evidence" value="ECO:0007669"/>
    <property type="project" value="InterPro"/>
</dbReference>
<proteinExistence type="inferred from homology"/>
<dbReference type="AlphaFoldDB" id="A0A6P5F4N9"/>
<reference evidence="9" key="1">
    <citation type="journal article" date="2015" name="Nat. Genet.">
        <title>The pineapple genome and the evolution of CAM photosynthesis.</title>
        <authorList>
            <person name="Ming R."/>
            <person name="VanBuren R."/>
            <person name="Wai C.M."/>
            <person name="Tang H."/>
            <person name="Schatz M.C."/>
            <person name="Bowers J.E."/>
            <person name="Lyons E."/>
            <person name="Wang M.L."/>
            <person name="Chen J."/>
            <person name="Biggers E."/>
            <person name="Zhang J."/>
            <person name="Huang L."/>
            <person name="Zhang L."/>
            <person name="Miao W."/>
            <person name="Zhang J."/>
            <person name="Ye Z."/>
            <person name="Miao C."/>
            <person name="Lin Z."/>
            <person name="Wang H."/>
            <person name="Zhou H."/>
            <person name="Yim W.C."/>
            <person name="Priest H.D."/>
            <person name="Zheng C."/>
            <person name="Woodhouse M."/>
            <person name="Edger P.P."/>
            <person name="Guyot R."/>
            <person name="Guo H.B."/>
            <person name="Guo H."/>
            <person name="Zheng G."/>
            <person name="Singh R."/>
            <person name="Sharma A."/>
            <person name="Min X."/>
            <person name="Zheng Y."/>
            <person name="Lee H."/>
            <person name="Gurtowski J."/>
            <person name="Sedlazeck F.J."/>
            <person name="Harkess A."/>
            <person name="McKain M.R."/>
            <person name="Liao Z."/>
            <person name="Fang J."/>
            <person name="Liu J."/>
            <person name="Zhang X."/>
            <person name="Zhang Q."/>
            <person name="Hu W."/>
            <person name="Qin Y."/>
            <person name="Wang K."/>
            <person name="Chen L.Y."/>
            <person name="Shirley N."/>
            <person name="Lin Y.R."/>
            <person name="Liu L.Y."/>
            <person name="Hernandez A.G."/>
            <person name="Wright C.L."/>
            <person name="Bulone V."/>
            <person name="Tuskan G.A."/>
            <person name="Heath K."/>
            <person name="Zee F."/>
            <person name="Moore P.H."/>
            <person name="Sunkar R."/>
            <person name="Leebens-Mack J.H."/>
            <person name="Mockler T."/>
            <person name="Bennetzen J.L."/>
            <person name="Freeling M."/>
            <person name="Sankoff D."/>
            <person name="Paterson A.H."/>
            <person name="Zhu X."/>
            <person name="Yang X."/>
            <person name="Smith J.A."/>
            <person name="Cushman J.C."/>
            <person name="Paull R.E."/>
            <person name="Yu Q."/>
        </authorList>
    </citation>
    <scope>NUCLEOTIDE SEQUENCE [LARGE SCALE GENOMIC DNA]</scope>
    <source>
        <strain evidence="9">cv. F153</strain>
    </source>
</reference>
<evidence type="ECO:0000313" key="9">
    <source>
        <dbReference type="Proteomes" id="UP000515123"/>
    </source>
</evidence>
<organism evidence="9 10">
    <name type="scientific">Ananas comosus</name>
    <name type="common">Pineapple</name>
    <name type="synonym">Ananas ananas</name>
    <dbReference type="NCBI Taxonomy" id="4615"/>
    <lineage>
        <taxon>Eukaryota</taxon>
        <taxon>Viridiplantae</taxon>
        <taxon>Streptophyta</taxon>
        <taxon>Embryophyta</taxon>
        <taxon>Tracheophyta</taxon>
        <taxon>Spermatophyta</taxon>
        <taxon>Magnoliopsida</taxon>
        <taxon>Liliopsida</taxon>
        <taxon>Poales</taxon>
        <taxon>Bromeliaceae</taxon>
        <taxon>Bromelioideae</taxon>
        <taxon>Ananas</taxon>
    </lineage>
</organism>
<dbReference type="SUPFAM" id="SSF144217">
    <property type="entry name" value="CSL zinc finger"/>
    <property type="match status" value="1"/>
</dbReference>
<comment type="similarity">
    <text evidence="3">Belongs to the DPH4 family.</text>
</comment>
<dbReference type="PROSITE" id="PS51074">
    <property type="entry name" value="DPH_MB"/>
    <property type="match status" value="1"/>
</dbReference>
<protein>
    <submittedName>
        <fullName evidence="10">DPH4 homolog</fullName>
    </submittedName>
</protein>
<sequence length="215" mass="24403">MLPVLPNELGHGRVKVRRNPRRVPAPPLRSERLRQVGLPMLRALDISTHRTHYEVLSVKEDAAYEEIRAAYRSAVLNTHPDKAQKVSVPSRAHFQEQEFLDVQKAWEVLSDSKSREEYDKEVRALRQELEVVADEVELGDMTVENTGEVQELLYLCRCGDYYSVNSLELREMGIMLSEDGRTEKKGVCIDLQPVSVLLPCGSCSLKIRLTIDAAC</sequence>
<dbReference type="InterPro" id="IPR007872">
    <property type="entry name" value="DPH_MB_dom"/>
</dbReference>
<dbReference type="OrthoDB" id="66964at2759"/>
<evidence type="ECO:0000256" key="5">
    <source>
        <dbReference type="ARBA" id="ARBA00023004"/>
    </source>
</evidence>
<dbReference type="InterPro" id="IPR001623">
    <property type="entry name" value="DnaJ_domain"/>
</dbReference>
<evidence type="ECO:0000256" key="2">
    <source>
        <dbReference type="ARBA" id="ARBA00004496"/>
    </source>
</evidence>
<dbReference type="GO" id="GO:0005783">
    <property type="term" value="C:endoplasmic reticulum"/>
    <property type="evidence" value="ECO:0007669"/>
    <property type="project" value="UniProtKB-ARBA"/>
</dbReference>
<evidence type="ECO:0000256" key="6">
    <source>
        <dbReference type="ARBA" id="ARBA00023242"/>
    </source>
</evidence>
<dbReference type="SUPFAM" id="SSF46565">
    <property type="entry name" value="Chaperone J-domain"/>
    <property type="match status" value="1"/>
</dbReference>
<dbReference type="PROSITE" id="PS50076">
    <property type="entry name" value="DNAJ_2"/>
    <property type="match status" value="1"/>
</dbReference>
<reference evidence="10" key="2">
    <citation type="submission" date="2025-08" db="UniProtKB">
        <authorList>
            <consortium name="RefSeq"/>
        </authorList>
    </citation>
    <scope>IDENTIFICATION</scope>
    <source>
        <tissue evidence="10">Leaf</tissue>
    </source>
</reference>
<dbReference type="GO" id="GO:0046872">
    <property type="term" value="F:metal ion binding"/>
    <property type="evidence" value="ECO:0007669"/>
    <property type="project" value="UniProtKB-KW"/>
</dbReference>
<dbReference type="RefSeq" id="XP_020090954.1">
    <property type="nucleotide sequence ID" value="XM_020235365.1"/>
</dbReference>
<dbReference type="InterPro" id="IPR044248">
    <property type="entry name" value="DPH3/4-like"/>
</dbReference>
<dbReference type="PRINTS" id="PR00625">
    <property type="entry name" value="JDOMAIN"/>
</dbReference>
<dbReference type="PANTHER" id="PTHR21454:SF47">
    <property type="entry name" value="DNAJ HEAT SHOCK N-TERMINAL DOMAIN-CONTAINING PROTEIN"/>
    <property type="match status" value="1"/>
</dbReference>
<dbReference type="Gene3D" id="3.10.660.10">
    <property type="entry name" value="DPH Zinc finger"/>
    <property type="match status" value="1"/>
</dbReference>
<keyword evidence="5" id="KW-0408">Iron</keyword>
<dbReference type="Pfam" id="PF00226">
    <property type="entry name" value="DnaJ"/>
    <property type="match status" value="1"/>
</dbReference>
<comment type="subcellular location">
    <subcellularLocation>
        <location evidence="2">Cytoplasm</location>
    </subcellularLocation>
    <subcellularLocation>
        <location evidence="1">Nucleus</location>
    </subcellularLocation>
</comment>
<dbReference type="GO" id="GO:0005829">
    <property type="term" value="C:cytosol"/>
    <property type="evidence" value="ECO:0007669"/>
    <property type="project" value="TreeGrafter"/>
</dbReference>
<feature type="domain" description="DPH-type MB" evidence="8">
    <location>
        <begin position="132"/>
        <end position="212"/>
    </location>
</feature>
<dbReference type="InterPro" id="IPR036869">
    <property type="entry name" value="J_dom_sf"/>
</dbReference>
<keyword evidence="4" id="KW-0479">Metal-binding</keyword>
<keyword evidence="9" id="KW-1185">Reference proteome</keyword>
<dbReference type="Pfam" id="PF05207">
    <property type="entry name" value="Zn_ribbon_CSL"/>
    <property type="match status" value="1"/>
</dbReference>
<evidence type="ECO:0000256" key="1">
    <source>
        <dbReference type="ARBA" id="ARBA00004123"/>
    </source>
</evidence>
<keyword evidence="6" id="KW-0539">Nucleus</keyword>
<dbReference type="GeneID" id="109711976"/>
<evidence type="ECO:0000256" key="3">
    <source>
        <dbReference type="ARBA" id="ARBA00006169"/>
    </source>
</evidence>
<evidence type="ECO:0000259" key="8">
    <source>
        <dbReference type="PROSITE" id="PS51074"/>
    </source>
</evidence>
<dbReference type="PANTHER" id="PTHR21454">
    <property type="entry name" value="DPH3 HOMOLOG-RELATED"/>
    <property type="match status" value="1"/>
</dbReference>
<dbReference type="SMART" id="SM00271">
    <property type="entry name" value="DnaJ"/>
    <property type="match status" value="1"/>
</dbReference>
<dbReference type="GO" id="GO:0005634">
    <property type="term" value="C:nucleus"/>
    <property type="evidence" value="ECO:0007669"/>
    <property type="project" value="UniProtKB-SubCell"/>
</dbReference>
<gene>
    <name evidence="10" type="primary">LOC109711976</name>
</gene>
<evidence type="ECO:0000259" key="7">
    <source>
        <dbReference type="PROSITE" id="PS50076"/>
    </source>
</evidence>
<dbReference type="InterPro" id="IPR036671">
    <property type="entry name" value="DPH_MB_sf"/>
</dbReference>
<dbReference type="Proteomes" id="UP000515123">
    <property type="component" value="Linkage group 6"/>
</dbReference>
<name>A0A6P5F4N9_ANACO</name>
<dbReference type="Gene3D" id="1.10.287.110">
    <property type="entry name" value="DnaJ domain"/>
    <property type="match status" value="1"/>
</dbReference>
<feature type="domain" description="J" evidence="7">
    <location>
        <begin position="51"/>
        <end position="122"/>
    </location>
</feature>
<evidence type="ECO:0000313" key="10">
    <source>
        <dbReference type="RefSeq" id="XP_020090954.1"/>
    </source>
</evidence>